<feature type="transmembrane region" description="Helical" evidence="1">
    <location>
        <begin position="31"/>
        <end position="52"/>
    </location>
</feature>
<comment type="caution">
    <text evidence="2">The sequence shown here is derived from an EMBL/GenBank/DDBJ whole genome shotgun (WGS) entry which is preliminary data.</text>
</comment>
<proteinExistence type="predicted"/>
<dbReference type="Proteomes" id="UP000198287">
    <property type="component" value="Unassembled WGS sequence"/>
</dbReference>
<organism evidence="2 3">
    <name type="scientific">Folsomia candida</name>
    <name type="common">Springtail</name>
    <dbReference type="NCBI Taxonomy" id="158441"/>
    <lineage>
        <taxon>Eukaryota</taxon>
        <taxon>Metazoa</taxon>
        <taxon>Ecdysozoa</taxon>
        <taxon>Arthropoda</taxon>
        <taxon>Hexapoda</taxon>
        <taxon>Collembola</taxon>
        <taxon>Entomobryomorpha</taxon>
        <taxon>Isotomoidea</taxon>
        <taxon>Isotomidae</taxon>
        <taxon>Proisotominae</taxon>
        <taxon>Folsomia</taxon>
    </lineage>
</organism>
<keyword evidence="3" id="KW-1185">Reference proteome</keyword>
<evidence type="ECO:0000256" key="1">
    <source>
        <dbReference type="SAM" id="Phobius"/>
    </source>
</evidence>
<dbReference type="EMBL" id="LNIX01000001">
    <property type="protein sequence ID" value="OXA63314.1"/>
    <property type="molecule type" value="Genomic_DNA"/>
</dbReference>
<keyword evidence="1" id="KW-0472">Membrane</keyword>
<evidence type="ECO:0000313" key="2">
    <source>
        <dbReference type="EMBL" id="OXA63314.1"/>
    </source>
</evidence>
<accession>A0A226F1L7</accession>
<gene>
    <name evidence="2" type="ORF">Fcan01_00072</name>
</gene>
<reference evidence="2 3" key="1">
    <citation type="submission" date="2015-12" db="EMBL/GenBank/DDBJ databases">
        <title>The genome of Folsomia candida.</title>
        <authorList>
            <person name="Faddeeva A."/>
            <person name="Derks M.F."/>
            <person name="Anvar Y."/>
            <person name="Smit S."/>
            <person name="Van Straalen N."/>
            <person name="Roelofs D."/>
        </authorList>
    </citation>
    <scope>NUCLEOTIDE SEQUENCE [LARGE SCALE GENOMIC DNA]</scope>
    <source>
        <strain evidence="2 3">VU population</strain>
        <tissue evidence="2">Whole body</tissue>
    </source>
</reference>
<sequence>MPTVRRVKNNRVRKPVDHIDSANIANSKNKIWLYIATLLCLVTLVFCLNWGLSYYNDIIWEKPISLQLKEHGDMIRRIIAAGEKIITLQEWDPFVEFVKSRLNPIQTRVTSLRIQTSQHEEMLRHNKIPPHNFISTTSQELEELSNYKLHEVTLEIITIHAKIMQRLMSGSKRGIRFSPEFGTTTSEILSDAIIGAITLEQGIEKLGQVVVSLDNLVERYKRKESVEAEIKIRIHEDTLAEIGWTAYMLSPGINQSNIQEFVERTYSIRSQEDDLLMEKYFEVDQHLKDDIKLAQPLLDNLTSLVASILIKCKEALNEMDKKAQGKYKYLELKVDISNDIDKLRKRVRNLAI</sequence>
<protein>
    <submittedName>
        <fullName evidence="2">Uncharacterized protein</fullName>
    </submittedName>
</protein>
<dbReference type="AlphaFoldDB" id="A0A226F1L7"/>
<name>A0A226F1L7_FOLCA</name>
<keyword evidence="1" id="KW-1133">Transmembrane helix</keyword>
<keyword evidence="1" id="KW-0812">Transmembrane</keyword>
<evidence type="ECO:0000313" key="3">
    <source>
        <dbReference type="Proteomes" id="UP000198287"/>
    </source>
</evidence>